<dbReference type="EMBL" id="CP026606">
    <property type="protein sequence ID" value="AVB77053.1"/>
    <property type="molecule type" value="Genomic_DNA"/>
</dbReference>
<proteinExistence type="inferred from homology"/>
<dbReference type="RefSeq" id="WP_104838423.1">
    <property type="nucleotide sequence ID" value="NZ_CP026606.1"/>
</dbReference>
<evidence type="ECO:0000313" key="3">
    <source>
        <dbReference type="EMBL" id="MBA2863565.1"/>
    </source>
</evidence>
<organism evidence="2 5">
    <name type="scientific">Methanococcus maripaludis</name>
    <name type="common">Methanococcus deltae</name>
    <dbReference type="NCBI Taxonomy" id="39152"/>
    <lineage>
        <taxon>Archaea</taxon>
        <taxon>Methanobacteriati</taxon>
        <taxon>Methanobacteriota</taxon>
        <taxon>Methanomada group</taxon>
        <taxon>Methanococci</taxon>
        <taxon>Methanococcales</taxon>
        <taxon>Methanococcaceae</taxon>
        <taxon>Methanococcus</taxon>
    </lineage>
</organism>
<gene>
    <name evidence="2" type="primary">cutA</name>
    <name evidence="3" type="ORF">HNP94_000565</name>
    <name evidence="4" type="ORF">HNP96_000451</name>
    <name evidence="2" type="ORF">MMJJ_16820</name>
</gene>
<sequence length="104" mass="12043">MEKPTLVYTTFPNFETAKSIVGYLLEKKMIACANLREHEAHYFNDGDVSINTEIGAFLKTTENRWISLKDMINEIHPLETPAILKINIDDSNDEFKNWILNIIK</sequence>
<dbReference type="KEGG" id="mmad:MMJJ_16820"/>
<dbReference type="PANTHER" id="PTHR23419:SF8">
    <property type="entry name" value="FI09726P"/>
    <property type="match status" value="1"/>
</dbReference>
<reference evidence="2" key="2">
    <citation type="submission" date="2018-02" db="EMBL/GenBank/DDBJ databases">
        <title>Complete genome sequence of the Methanococcus maripaludis type strain JJ (DSM 2067), a model for selenoprotein synthesis in Archaea.</title>
        <authorList>
            <person name="Poehlein A."/>
            <person name="Heym D."/>
            <person name="Quitzke V."/>
            <person name="Fersch J."/>
            <person name="Daniel R."/>
            <person name="Rother M."/>
        </authorList>
    </citation>
    <scope>NUCLEOTIDE SEQUENCE [LARGE SCALE GENOMIC DNA]</scope>
    <source>
        <strain evidence="2">DSM 2067</strain>
    </source>
</reference>
<dbReference type="Gene3D" id="3.30.70.120">
    <property type="match status" value="1"/>
</dbReference>
<dbReference type="AlphaFoldDB" id="A0A2L1CCK4"/>
<dbReference type="Proteomes" id="UP000239462">
    <property type="component" value="Chromosome"/>
</dbReference>
<name>A0A2L1CCK4_METMI</name>
<reference evidence="5" key="1">
    <citation type="journal article" date="2018" name="Genome Announc.">
        <title>Complete Genome Sequence of the Methanococcus maripaludis Type Strain JJ (DSM 2067), a Model for Selenoprotein Synthesis in Archaea.</title>
        <authorList>
            <person name="Poehlein A."/>
            <person name="Heym D."/>
            <person name="Quitzke V."/>
            <person name="Fersch J."/>
            <person name="Daniel R."/>
            <person name="Rother M."/>
        </authorList>
    </citation>
    <scope>NUCLEOTIDE SEQUENCE [LARGE SCALE GENOMIC DNA]</scope>
    <source>
        <strain evidence="5">DSM 2067</strain>
    </source>
</reference>
<dbReference type="Pfam" id="PF03091">
    <property type="entry name" value="CutA1"/>
    <property type="match status" value="1"/>
</dbReference>
<dbReference type="InterPro" id="IPR011322">
    <property type="entry name" value="N-reg_PII-like_a/b"/>
</dbReference>
<reference evidence="3 6" key="3">
    <citation type="submission" date="2020-07" db="EMBL/GenBank/DDBJ databases">
        <title>Genomic Encyclopedia of Type Strains, Phase IV (KMG-V): Genome sequencing to study the core and pangenomes of soil and plant-associated prokaryotes.</title>
        <authorList>
            <person name="Whitman W."/>
        </authorList>
    </citation>
    <scope>NUCLEOTIDE SEQUENCE [LARGE SCALE GENOMIC DNA]</scope>
    <source>
        <strain evidence="3 6">C13</strain>
        <strain evidence="4 7">D1</strain>
    </source>
</reference>
<evidence type="ECO:0000256" key="1">
    <source>
        <dbReference type="ARBA" id="ARBA00010169"/>
    </source>
</evidence>
<dbReference type="Proteomes" id="UP000567099">
    <property type="component" value="Unassembled WGS sequence"/>
</dbReference>
<dbReference type="SUPFAM" id="SSF54913">
    <property type="entry name" value="GlnB-like"/>
    <property type="match status" value="1"/>
</dbReference>
<evidence type="ECO:0000313" key="6">
    <source>
        <dbReference type="Proteomes" id="UP000567099"/>
    </source>
</evidence>
<dbReference type="EMBL" id="JACHED010000001">
    <property type="protein sequence ID" value="MBB6496430.1"/>
    <property type="molecule type" value="Genomic_DNA"/>
</dbReference>
<evidence type="ECO:0000313" key="4">
    <source>
        <dbReference type="EMBL" id="MBB6496430.1"/>
    </source>
</evidence>
<accession>A0A2L1CCK4</accession>
<dbReference type="GeneID" id="36102766"/>
<dbReference type="InterPro" id="IPR004323">
    <property type="entry name" value="Ion_tolerance_CutA"/>
</dbReference>
<dbReference type="GO" id="GO:0010038">
    <property type="term" value="P:response to metal ion"/>
    <property type="evidence" value="ECO:0007669"/>
    <property type="project" value="InterPro"/>
</dbReference>
<protein>
    <submittedName>
        <fullName evidence="2">Divalent-cation tolerance protein CutA</fullName>
    </submittedName>
    <submittedName>
        <fullName evidence="3">Periplasmic divalent cation tolerance protein</fullName>
    </submittedName>
</protein>
<dbReference type="PANTHER" id="PTHR23419">
    <property type="entry name" value="DIVALENT CATION TOLERANCE CUTA-RELATED"/>
    <property type="match status" value="1"/>
</dbReference>
<dbReference type="EMBL" id="JACDUO010000001">
    <property type="protein sequence ID" value="MBA2863565.1"/>
    <property type="molecule type" value="Genomic_DNA"/>
</dbReference>
<dbReference type="GO" id="GO:0005507">
    <property type="term" value="F:copper ion binding"/>
    <property type="evidence" value="ECO:0007669"/>
    <property type="project" value="TreeGrafter"/>
</dbReference>
<comment type="similarity">
    <text evidence="1">Belongs to the CutA family.</text>
</comment>
<dbReference type="InterPro" id="IPR015867">
    <property type="entry name" value="N-reg_PII/ATP_PRibTrfase_C"/>
</dbReference>
<evidence type="ECO:0000313" key="5">
    <source>
        <dbReference type="Proteomes" id="UP000239462"/>
    </source>
</evidence>
<evidence type="ECO:0000313" key="7">
    <source>
        <dbReference type="Proteomes" id="UP000590564"/>
    </source>
</evidence>
<evidence type="ECO:0000313" key="2">
    <source>
        <dbReference type="EMBL" id="AVB77053.1"/>
    </source>
</evidence>
<dbReference type="Proteomes" id="UP000590564">
    <property type="component" value="Unassembled WGS sequence"/>
</dbReference>